<keyword evidence="2 3" id="KW-0040">ANK repeat</keyword>
<feature type="compositionally biased region" description="Basic residues" evidence="4">
    <location>
        <begin position="1"/>
        <end position="10"/>
    </location>
</feature>
<evidence type="ECO:0000256" key="4">
    <source>
        <dbReference type="SAM" id="MobiDB-lite"/>
    </source>
</evidence>
<feature type="region of interest" description="Disordered" evidence="4">
    <location>
        <begin position="1"/>
        <end position="29"/>
    </location>
</feature>
<evidence type="ECO:0000256" key="1">
    <source>
        <dbReference type="ARBA" id="ARBA00022737"/>
    </source>
</evidence>
<dbReference type="PROSITE" id="PS50088">
    <property type="entry name" value="ANK_REPEAT"/>
    <property type="match status" value="3"/>
</dbReference>
<feature type="repeat" description="ANK" evidence="3">
    <location>
        <begin position="25"/>
        <end position="53"/>
    </location>
</feature>
<dbReference type="SMART" id="SM00248">
    <property type="entry name" value="ANK"/>
    <property type="match status" value="4"/>
</dbReference>
<evidence type="ECO:0000256" key="2">
    <source>
        <dbReference type="ARBA" id="ARBA00023043"/>
    </source>
</evidence>
<dbReference type="AlphaFoldDB" id="A0ABD0JZC9"/>
<dbReference type="PRINTS" id="PR01415">
    <property type="entry name" value="ANKYRIN"/>
</dbReference>
<feature type="repeat" description="ANK" evidence="3">
    <location>
        <begin position="59"/>
        <end position="91"/>
    </location>
</feature>
<dbReference type="Gene3D" id="1.25.40.20">
    <property type="entry name" value="Ankyrin repeat-containing domain"/>
    <property type="match status" value="2"/>
</dbReference>
<dbReference type="PANTHER" id="PTHR24198">
    <property type="entry name" value="ANKYRIN REPEAT AND PROTEIN KINASE DOMAIN-CONTAINING PROTEIN"/>
    <property type="match status" value="1"/>
</dbReference>
<evidence type="ECO:0000313" key="6">
    <source>
        <dbReference type="Proteomes" id="UP001519460"/>
    </source>
</evidence>
<evidence type="ECO:0000313" key="5">
    <source>
        <dbReference type="EMBL" id="KAK7479923.1"/>
    </source>
</evidence>
<dbReference type="EMBL" id="JACVVK020000292">
    <property type="protein sequence ID" value="KAK7479923.1"/>
    <property type="molecule type" value="Genomic_DNA"/>
</dbReference>
<organism evidence="5 6">
    <name type="scientific">Batillaria attramentaria</name>
    <dbReference type="NCBI Taxonomy" id="370345"/>
    <lineage>
        <taxon>Eukaryota</taxon>
        <taxon>Metazoa</taxon>
        <taxon>Spiralia</taxon>
        <taxon>Lophotrochozoa</taxon>
        <taxon>Mollusca</taxon>
        <taxon>Gastropoda</taxon>
        <taxon>Caenogastropoda</taxon>
        <taxon>Sorbeoconcha</taxon>
        <taxon>Cerithioidea</taxon>
        <taxon>Batillariidae</taxon>
        <taxon>Batillaria</taxon>
    </lineage>
</organism>
<dbReference type="PROSITE" id="PS50297">
    <property type="entry name" value="ANK_REP_REGION"/>
    <property type="match status" value="3"/>
</dbReference>
<keyword evidence="1" id="KW-0677">Repeat</keyword>
<comment type="caution">
    <text evidence="5">The sequence shown here is derived from an EMBL/GenBank/DDBJ whole genome shotgun (WGS) entry which is preliminary data.</text>
</comment>
<keyword evidence="6" id="KW-1185">Reference proteome</keyword>
<dbReference type="Pfam" id="PF12796">
    <property type="entry name" value="Ank_2"/>
    <property type="match status" value="1"/>
</dbReference>
<accession>A0ABD0JZC9</accession>
<dbReference type="InterPro" id="IPR002110">
    <property type="entry name" value="Ankyrin_rpt"/>
</dbReference>
<proteinExistence type="predicted"/>
<dbReference type="InterPro" id="IPR036770">
    <property type="entry name" value="Ankyrin_rpt-contain_sf"/>
</dbReference>
<feature type="repeat" description="ANK" evidence="3">
    <location>
        <begin position="92"/>
        <end position="124"/>
    </location>
</feature>
<gene>
    <name evidence="5" type="ORF">BaRGS_00028831</name>
</gene>
<sequence>MCRGRHHSPSPRRSSQRQQRPRPHPLHFASKGGHLEVVKILVERQANVNAKAKDTSVAFGVTPLHWACQHGRANVADFLLRHGARMDILDQRNRSVLHAASEGGDVQLIRMLLSLGADVSARDIDGLRPIHLAAKARKTMALEFYVQDYPELVNVQTDTGLTPLGVASQQGHKDLVTLLLSLSEGNGD</sequence>
<evidence type="ECO:0000256" key="3">
    <source>
        <dbReference type="PROSITE-ProRule" id="PRU00023"/>
    </source>
</evidence>
<protein>
    <submittedName>
        <fullName evidence="5">Uncharacterized protein</fullName>
    </submittedName>
</protein>
<dbReference type="PANTHER" id="PTHR24198:SF165">
    <property type="entry name" value="ANKYRIN REPEAT-CONTAINING PROTEIN-RELATED"/>
    <property type="match status" value="1"/>
</dbReference>
<dbReference type="Proteomes" id="UP001519460">
    <property type="component" value="Unassembled WGS sequence"/>
</dbReference>
<name>A0ABD0JZC9_9CAEN</name>
<dbReference type="SUPFAM" id="SSF48403">
    <property type="entry name" value="Ankyrin repeat"/>
    <property type="match status" value="1"/>
</dbReference>
<reference evidence="5 6" key="1">
    <citation type="journal article" date="2023" name="Sci. Data">
        <title>Genome assembly of the Korean intertidal mud-creeper Batillaria attramentaria.</title>
        <authorList>
            <person name="Patra A.K."/>
            <person name="Ho P.T."/>
            <person name="Jun S."/>
            <person name="Lee S.J."/>
            <person name="Kim Y."/>
            <person name="Won Y.J."/>
        </authorList>
    </citation>
    <scope>NUCLEOTIDE SEQUENCE [LARGE SCALE GENOMIC DNA]</scope>
    <source>
        <strain evidence="5">Wonlab-2016</strain>
    </source>
</reference>